<comment type="caution">
    <text evidence="10">The sequence shown here is derived from an EMBL/GenBank/DDBJ whole genome shotgun (WGS) entry which is preliminary data.</text>
</comment>
<keyword evidence="11" id="KW-1185">Reference proteome</keyword>
<feature type="transmembrane region" description="Helical" evidence="8">
    <location>
        <begin position="51"/>
        <end position="69"/>
    </location>
</feature>
<gene>
    <name evidence="10" type="ORF">JW498_18050</name>
</gene>
<dbReference type="Gene3D" id="1.20.1720.10">
    <property type="entry name" value="Multidrug resistance protein D"/>
    <property type="match status" value="1"/>
</dbReference>
<dbReference type="PANTHER" id="PTHR23502:SF132">
    <property type="entry name" value="POLYAMINE TRANSPORTER 2-RELATED"/>
    <property type="match status" value="1"/>
</dbReference>
<keyword evidence="8" id="KW-0997">Cell inner membrane</keyword>
<keyword evidence="6 8" id="KW-1133">Transmembrane helix</keyword>
<comment type="similarity">
    <text evidence="2 8">Belongs to the major facilitator superfamily. Bcr/CmlA family.</text>
</comment>
<dbReference type="SUPFAM" id="SSF103473">
    <property type="entry name" value="MFS general substrate transporter"/>
    <property type="match status" value="1"/>
</dbReference>
<dbReference type="PROSITE" id="PS50850">
    <property type="entry name" value="MFS"/>
    <property type="match status" value="1"/>
</dbReference>
<evidence type="ECO:0000313" key="10">
    <source>
        <dbReference type="EMBL" id="MBN0989277.1"/>
    </source>
</evidence>
<evidence type="ECO:0000259" key="9">
    <source>
        <dbReference type="PROSITE" id="PS50850"/>
    </source>
</evidence>
<dbReference type="EMBL" id="JAFFZP010000036">
    <property type="protein sequence ID" value="MBN0989277.1"/>
    <property type="molecule type" value="Genomic_DNA"/>
</dbReference>
<dbReference type="InterPro" id="IPR011701">
    <property type="entry name" value="MFS"/>
</dbReference>
<keyword evidence="4" id="KW-1003">Cell membrane</keyword>
<evidence type="ECO:0000256" key="3">
    <source>
        <dbReference type="ARBA" id="ARBA00022448"/>
    </source>
</evidence>
<evidence type="ECO:0000256" key="8">
    <source>
        <dbReference type="RuleBase" id="RU365088"/>
    </source>
</evidence>
<dbReference type="InterPro" id="IPR020846">
    <property type="entry name" value="MFS_dom"/>
</dbReference>
<sequence length="404" mass="43912">MYHQKDKAIPFAEFVTLIALLISLAALSIDAMLPALGIIGNDLNVADPNDNQLVIVTFFVGMAVGQFLYGPLSDSFGRKSVILFGLVIFVAGTLLSVTADSFQQMLLGRVLQGFGLAGPRVVSVALVRDLYAGRAMARVMSFVMTVFILVPMMAPALGQLVLYYADWRMIFIGLLSAAIVLSVWLMIRMPETLAEVNRRSFAPGILWRGFKEVVSHRVAMGFTLVTGLVFGAFIGYLNLSQPVLQDQYALGTQFPLYFGCLAGAIGLASLMNARLVGRYGMWRLVILSLISITLLSLIYLPVVIFYTGHPPLQTLVSYLFLVFFAVGLLFGNLNSMAMEPLGHLAGIGAGLVSALSTLLSIVFSLIIGQLYNQTIYPLVGGFLVLISIALLICYCLHRYADVGR</sequence>
<evidence type="ECO:0000256" key="4">
    <source>
        <dbReference type="ARBA" id="ARBA00022475"/>
    </source>
</evidence>
<keyword evidence="5 8" id="KW-0812">Transmembrane</keyword>
<feature type="domain" description="Major facilitator superfamily (MFS) profile" evidence="9">
    <location>
        <begin position="14"/>
        <end position="398"/>
    </location>
</feature>
<proteinExistence type="inferred from homology"/>
<feature type="transmembrane region" description="Helical" evidence="8">
    <location>
        <begin position="312"/>
        <end position="332"/>
    </location>
</feature>
<evidence type="ECO:0000313" key="11">
    <source>
        <dbReference type="Proteomes" id="UP000760472"/>
    </source>
</evidence>
<accession>A0ABS2WCP3</accession>
<feature type="transmembrane region" description="Helical" evidence="8">
    <location>
        <begin position="284"/>
        <end position="306"/>
    </location>
</feature>
<name>A0ABS2WCP3_9GAMM</name>
<feature type="transmembrane region" description="Helical" evidence="8">
    <location>
        <begin position="169"/>
        <end position="187"/>
    </location>
</feature>
<feature type="transmembrane region" description="Helical" evidence="8">
    <location>
        <begin position="344"/>
        <end position="368"/>
    </location>
</feature>
<evidence type="ECO:0000256" key="7">
    <source>
        <dbReference type="ARBA" id="ARBA00023136"/>
    </source>
</evidence>
<organism evidence="10 11">
    <name type="scientific">Amphritea pacifica</name>
    <dbReference type="NCBI Taxonomy" id="2811233"/>
    <lineage>
        <taxon>Bacteria</taxon>
        <taxon>Pseudomonadati</taxon>
        <taxon>Pseudomonadota</taxon>
        <taxon>Gammaproteobacteria</taxon>
        <taxon>Oceanospirillales</taxon>
        <taxon>Oceanospirillaceae</taxon>
        <taxon>Amphritea</taxon>
    </lineage>
</organism>
<comment type="subcellular location">
    <subcellularLocation>
        <location evidence="8">Cell inner membrane</location>
        <topology evidence="8">Multi-pass membrane protein</topology>
    </subcellularLocation>
    <subcellularLocation>
        <location evidence="1">Cell membrane</location>
        <topology evidence="1">Multi-pass membrane protein</topology>
    </subcellularLocation>
</comment>
<dbReference type="RefSeq" id="WP_205214235.1">
    <property type="nucleotide sequence ID" value="NZ_JAFFZP010000036.1"/>
</dbReference>
<dbReference type="InterPro" id="IPR004812">
    <property type="entry name" value="Efflux_drug-R_Bcr/CmlA"/>
</dbReference>
<feature type="transmembrane region" description="Helical" evidence="8">
    <location>
        <begin position="256"/>
        <end position="277"/>
    </location>
</feature>
<keyword evidence="7 8" id="KW-0472">Membrane</keyword>
<feature type="transmembrane region" description="Helical" evidence="8">
    <location>
        <begin position="105"/>
        <end position="127"/>
    </location>
</feature>
<dbReference type="PANTHER" id="PTHR23502">
    <property type="entry name" value="MAJOR FACILITATOR SUPERFAMILY"/>
    <property type="match status" value="1"/>
</dbReference>
<feature type="transmembrane region" description="Helical" evidence="8">
    <location>
        <begin position="374"/>
        <end position="396"/>
    </location>
</feature>
<feature type="transmembrane region" description="Helical" evidence="8">
    <location>
        <begin position="139"/>
        <end position="163"/>
    </location>
</feature>
<feature type="transmembrane region" description="Helical" evidence="8">
    <location>
        <begin position="12"/>
        <end position="39"/>
    </location>
</feature>
<keyword evidence="3 8" id="KW-0813">Transport</keyword>
<evidence type="ECO:0000256" key="6">
    <source>
        <dbReference type="ARBA" id="ARBA00022989"/>
    </source>
</evidence>
<dbReference type="Proteomes" id="UP000760472">
    <property type="component" value="Unassembled WGS sequence"/>
</dbReference>
<feature type="transmembrane region" description="Helical" evidence="8">
    <location>
        <begin position="81"/>
        <end position="99"/>
    </location>
</feature>
<dbReference type="InterPro" id="IPR036259">
    <property type="entry name" value="MFS_trans_sf"/>
</dbReference>
<dbReference type="CDD" id="cd17320">
    <property type="entry name" value="MFS_MdfA_MDR_like"/>
    <property type="match status" value="1"/>
</dbReference>
<feature type="transmembrane region" description="Helical" evidence="8">
    <location>
        <begin position="218"/>
        <end position="236"/>
    </location>
</feature>
<evidence type="ECO:0000256" key="2">
    <source>
        <dbReference type="ARBA" id="ARBA00006236"/>
    </source>
</evidence>
<reference evidence="10 11" key="1">
    <citation type="submission" date="2021-02" db="EMBL/GenBank/DDBJ databases">
        <title>A novel species of genus Amphritea isolated from a fishpond in China.</title>
        <authorList>
            <person name="Lu H."/>
        </authorList>
    </citation>
    <scope>NUCLEOTIDE SEQUENCE [LARGE SCALE GENOMIC DNA]</scope>
    <source>
        <strain evidence="10 11">RP18W</strain>
    </source>
</reference>
<evidence type="ECO:0000256" key="5">
    <source>
        <dbReference type="ARBA" id="ARBA00022692"/>
    </source>
</evidence>
<dbReference type="NCBIfam" id="TIGR00710">
    <property type="entry name" value="efflux_Bcr_CflA"/>
    <property type="match status" value="1"/>
</dbReference>
<evidence type="ECO:0000256" key="1">
    <source>
        <dbReference type="ARBA" id="ARBA00004651"/>
    </source>
</evidence>
<protein>
    <recommendedName>
        <fullName evidence="8">Bcr/CflA family efflux transporter</fullName>
    </recommendedName>
</protein>
<dbReference type="Pfam" id="PF07690">
    <property type="entry name" value="MFS_1"/>
    <property type="match status" value="1"/>
</dbReference>